<sequence length="400" mass="42187">MARATERAIVVGGGVAGPVAAMALQRAGIEATVHEAHPAPAGDVGAWLGVQVNGLDALAAVGAEDAVRAAAFPTPVIEFRNAAGRVLGELPTGDPAGARPAGVSLRRSELYRALHDEAVDRGVEVRHRSRLVSAEDTGDGVTAVFDDGHTETADLLVGADGVRSTVRTLVDPGAPAPRFVPVLTTAGYSEHTPADAEPGRLTMVFGRRGFGGYLAAPDGRTWWFATPPLTREPPAAEVAATTDLQWRARLYDLFRGDRSPLVALVEATPGPLRGWTTYDVPSLPRWHRGRTVLIGDAAHATAPGAGQGSSLAMEDAVVLARCLRDLPAADALRTFEALRRPRAERMVAQGFAASSAEAPPAVGRLVRDLVMPVVLRLRDPRAWGRAHRVEWDVPVPVPVG</sequence>
<dbReference type="PRINTS" id="PR00420">
    <property type="entry name" value="RNGMNOXGNASE"/>
</dbReference>
<dbReference type="Proteomes" id="UP000183642">
    <property type="component" value="Unassembled WGS sequence"/>
</dbReference>
<dbReference type="SUPFAM" id="SSF51905">
    <property type="entry name" value="FAD/NAD(P)-binding domain"/>
    <property type="match status" value="1"/>
</dbReference>
<reference evidence="5" key="1">
    <citation type="submission" date="2016-10" db="EMBL/GenBank/DDBJ databases">
        <authorList>
            <person name="Varghese N."/>
            <person name="Submissions S."/>
        </authorList>
    </citation>
    <scope>NUCLEOTIDE SEQUENCE [LARGE SCALE GENOMIC DNA]</scope>
    <source>
        <strain evidence="5">DSM 43161</strain>
    </source>
</reference>
<keyword evidence="5" id="KW-1185">Reference proteome</keyword>
<dbReference type="AlphaFoldDB" id="A0A1I5CDN2"/>
<gene>
    <name evidence="4" type="ORF">SAMN05660359_00242</name>
</gene>
<dbReference type="GO" id="GO:0071949">
    <property type="term" value="F:FAD binding"/>
    <property type="evidence" value="ECO:0007669"/>
    <property type="project" value="InterPro"/>
</dbReference>
<dbReference type="GO" id="GO:0004497">
    <property type="term" value="F:monooxygenase activity"/>
    <property type="evidence" value="ECO:0007669"/>
    <property type="project" value="UniProtKB-KW"/>
</dbReference>
<dbReference type="Pfam" id="PF01494">
    <property type="entry name" value="FAD_binding_3"/>
    <property type="match status" value="1"/>
</dbReference>
<keyword evidence="2" id="KW-0503">Monooxygenase</keyword>
<evidence type="ECO:0000313" key="4">
    <source>
        <dbReference type="EMBL" id="SFN84922.1"/>
    </source>
</evidence>
<evidence type="ECO:0000256" key="1">
    <source>
        <dbReference type="ARBA" id="ARBA00023002"/>
    </source>
</evidence>
<dbReference type="InterPro" id="IPR050493">
    <property type="entry name" value="FAD-dep_Monooxygenase_BioMet"/>
</dbReference>
<dbReference type="PANTHER" id="PTHR13789:SF309">
    <property type="entry name" value="PUTATIVE (AFU_ORTHOLOGUE AFUA_6G14510)-RELATED"/>
    <property type="match status" value="1"/>
</dbReference>
<dbReference type="OrthoDB" id="9782160at2"/>
<dbReference type="PANTHER" id="PTHR13789">
    <property type="entry name" value="MONOOXYGENASE"/>
    <property type="match status" value="1"/>
</dbReference>
<evidence type="ECO:0000313" key="5">
    <source>
        <dbReference type="Proteomes" id="UP000183642"/>
    </source>
</evidence>
<dbReference type="InterPro" id="IPR002938">
    <property type="entry name" value="FAD-bd"/>
</dbReference>
<accession>A0A1I5CDN2</accession>
<evidence type="ECO:0000256" key="2">
    <source>
        <dbReference type="ARBA" id="ARBA00023033"/>
    </source>
</evidence>
<proteinExistence type="predicted"/>
<organism evidence="4 5">
    <name type="scientific">Geodermatophilus obscurus</name>
    <dbReference type="NCBI Taxonomy" id="1861"/>
    <lineage>
        <taxon>Bacteria</taxon>
        <taxon>Bacillati</taxon>
        <taxon>Actinomycetota</taxon>
        <taxon>Actinomycetes</taxon>
        <taxon>Geodermatophilales</taxon>
        <taxon>Geodermatophilaceae</taxon>
        <taxon>Geodermatophilus</taxon>
    </lineage>
</organism>
<name>A0A1I5CDN2_9ACTN</name>
<protein>
    <submittedName>
        <fullName evidence="4">2-polyprenyl-6-methoxyphenol hydroxylase</fullName>
    </submittedName>
</protein>
<feature type="domain" description="FAD-binding" evidence="3">
    <location>
        <begin position="8"/>
        <end position="348"/>
    </location>
</feature>
<evidence type="ECO:0000259" key="3">
    <source>
        <dbReference type="Pfam" id="PF01494"/>
    </source>
</evidence>
<dbReference type="RefSeq" id="WP_075011695.1">
    <property type="nucleotide sequence ID" value="NZ_FOWE01000001.1"/>
</dbReference>
<dbReference type="EMBL" id="FOWE01000001">
    <property type="protein sequence ID" value="SFN84922.1"/>
    <property type="molecule type" value="Genomic_DNA"/>
</dbReference>
<dbReference type="InterPro" id="IPR036188">
    <property type="entry name" value="FAD/NAD-bd_sf"/>
</dbReference>
<keyword evidence="1" id="KW-0560">Oxidoreductase</keyword>
<dbReference type="Gene3D" id="3.50.50.60">
    <property type="entry name" value="FAD/NAD(P)-binding domain"/>
    <property type="match status" value="1"/>
</dbReference>